<feature type="compositionally biased region" description="Polar residues" evidence="8">
    <location>
        <begin position="2575"/>
        <end position="2585"/>
    </location>
</feature>
<evidence type="ECO:0000256" key="3">
    <source>
        <dbReference type="ARBA" id="ARBA00022490"/>
    </source>
</evidence>
<dbReference type="Proteomes" id="UP001652642">
    <property type="component" value="Chromosome 3"/>
</dbReference>
<feature type="compositionally biased region" description="Basic residues" evidence="8">
    <location>
        <begin position="2056"/>
        <end position="2072"/>
    </location>
</feature>
<feature type="region of interest" description="Disordered" evidence="8">
    <location>
        <begin position="1931"/>
        <end position="1959"/>
    </location>
</feature>
<feature type="compositionally biased region" description="Low complexity" evidence="8">
    <location>
        <begin position="2547"/>
        <end position="2562"/>
    </location>
</feature>
<feature type="compositionally biased region" description="Polar residues" evidence="8">
    <location>
        <begin position="1815"/>
        <end position="1831"/>
    </location>
</feature>
<feature type="region of interest" description="Disordered" evidence="8">
    <location>
        <begin position="1982"/>
        <end position="2275"/>
    </location>
</feature>
<dbReference type="InterPro" id="IPR007707">
    <property type="entry name" value="TACC_C"/>
</dbReference>
<feature type="region of interest" description="Disordered" evidence="8">
    <location>
        <begin position="369"/>
        <end position="391"/>
    </location>
</feature>
<comment type="similarity">
    <text evidence="2">Belongs to the TACC family.</text>
</comment>
<name>A0ABM5G1M7_9SAUR</name>
<dbReference type="PANTHER" id="PTHR13924">
    <property type="entry name" value="TRANSFORMING ACIDIC COILED-COIL CONTAINING PROTEIN 1/2"/>
    <property type="match status" value="1"/>
</dbReference>
<feature type="region of interest" description="Disordered" evidence="8">
    <location>
        <begin position="634"/>
        <end position="656"/>
    </location>
</feature>
<dbReference type="Gene3D" id="1.20.5.1700">
    <property type="match status" value="1"/>
</dbReference>
<feature type="compositionally biased region" description="Polar residues" evidence="8">
    <location>
        <begin position="586"/>
        <end position="601"/>
    </location>
</feature>
<feature type="compositionally biased region" description="Basic and acidic residues" evidence="8">
    <location>
        <begin position="929"/>
        <end position="938"/>
    </location>
</feature>
<evidence type="ECO:0000313" key="11">
    <source>
        <dbReference type="RefSeq" id="XP_072851548.1"/>
    </source>
</evidence>
<dbReference type="GeneID" id="110075328"/>
<feature type="compositionally biased region" description="Polar residues" evidence="8">
    <location>
        <begin position="2319"/>
        <end position="2332"/>
    </location>
</feature>
<feature type="coiled-coil region" evidence="7">
    <location>
        <begin position="2696"/>
        <end position="2896"/>
    </location>
</feature>
<dbReference type="Pfam" id="PF05010">
    <property type="entry name" value="TACC_C"/>
    <property type="match status" value="1"/>
</dbReference>
<evidence type="ECO:0000256" key="1">
    <source>
        <dbReference type="ARBA" id="ARBA00004245"/>
    </source>
</evidence>
<feature type="compositionally biased region" description="Basic and acidic residues" evidence="8">
    <location>
        <begin position="1862"/>
        <end position="1875"/>
    </location>
</feature>
<gene>
    <name evidence="11" type="primary">TACC2</name>
</gene>
<feature type="region of interest" description="Disordered" evidence="8">
    <location>
        <begin position="679"/>
        <end position="738"/>
    </location>
</feature>
<feature type="compositionally biased region" description="Polar residues" evidence="8">
    <location>
        <begin position="1838"/>
        <end position="1852"/>
    </location>
</feature>
<feature type="domain" description="Transforming acidic coiled-coil-containing protein C-terminal" evidence="9">
    <location>
        <begin position="2694"/>
        <end position="2894"/>
    </location>
</feature>
<dbReference type="RefSeq" id="XP_072851548.1">
    <property type="nucleotide sequence ID" value="XM_072995447.1"/>
</dbReference>
<feature type="compositionally biased region" description="Low complexity" evidence="8">
    <location>
        <begin position="2248"/>
        <end position="2257"/>
    </location>
</feature>
<feature type="region of interest" description="Disordered" evidence="8">
    <location>
        <begin position="549"/>
        <end position="610"/>
    </location>
</feature>
<evidence type="ECO:0000256" key="6">
    <source>
        <dbReference type="ARBA" id="ARBA00023212"/>
    </source>
</evidence>
<feature type="region of interest" description="Disordered" evidence="8">
    <location>
        <begin position="2507"/>
        <end position="2586"/>
    </location>
</feature>
<feature type="compositionally biased region" description="Polar residues" evidence="8">
    <location>
        <begin position="710"/>
        <end position="720"/>
    </location>
</feature>
<keyword evidence="6" id="KW-0206">Cytoskeleton</keyword>
<feature type="region of interest" description="Disordered" evidence="8">
    <location>
        <begin position="1811"/>
        <end position="1900"/>
    </location>
</feature>
<feature type="region of interest" description="Disordered" evidence="8">
    <location>
        <begin position="2383"/>
        <end position="2403"/>
    </location>
</feature>
<feature type="compositionally biased region" description="Polar residues" evidence="8">
    <location>
        <begin position="634"/>
        <end position="651"/>
    </location>
</feature>
<reference evidence="11" key="1">
    <citation type="submission" date="2025-08" db="UniProtKB">
        <authorList>
            <consortium name="RefSeq"/>
        </authorList>
    </citation>
    <scope>IDENTIFICATION</scope>
</reference>
<feature type="region of interest" description="Disordered" evidence="8">
    <location>
        <begin position="909"/>
        <end position="938"/>
    </location>
</feature>
<dbReference type="PANTHER" id="PTHR13924:SF11">
    <property type="entry name" value="TRANSFORMING ACIDIC COILED-COIL-CONTAINING PROTEIN 2"/>
    <property type="match status" value="1"/>
</dbReference>
<feature type="compositionally biased region" description="Low complexity" evidence="8">
    <location>
        <begin position="2010"/>
        <end position="2020"/>
    </location>
</feature>
<dbReference type="InterPro" id="IPR039915">
    <property type="entry name" value="TACC"/>
</dbReference>
<accession>A0ABM5G1M7</accession>
<feature type="region of interest" description="Disordered" evidence="8">
    <location>
        <begin position="222"/>
        <end position="247"/>
    </location>
</feature>
<evidence type="ECO:0000256" key="2">
    <source>
        <dbReference type="ARBA" id="ARBA00009423"/>
    </source>
</evidence>
<comment type="subcellular location">
    <subcellularLocation>
        <location evidence="1">Cytoplasm</location>
        <location evidence="1">Cytoskeleton</location>
    </subcellularLocation>
</comment>
<keyword evidence="5 7" id="KW-0175">Coiled coil</keyword>
<evidence type="ECO:0000256" key="4">
    <source>
        <dbReference type="ARBA" id="ARBA00022553"/>
    </source>
</evidence>
<sequence length="2900" mass="316349">MSGAGVAQTISSELDPLWQIEQLSDKRKAHVISLPEREGGGCSITEGNSQEAGFWEVGHKEEALAKPGGQDTDGLDSLLMKQETLIPNYPTMGGSDMKKYGAVVDGQSSVKCGDATSELNSDAVTSKKYELQEEFTEQNSQQSCAAPVMPLNPSNLSLNATVEAKNESSIFEKEQPDQAESEKTEGLLFTEIKHHSVDLLVSCGPSAVSLLPDENQKQKASIVSENRGEQVGSNETTHVKDMSGGNVTLADPENLTCFMKEDSIKNQRSSLVGSVRDFASENELTTHIKKESMVPEENKDVSLGDSGSQDRLDVASLNTQKEANSFQGVPLSFDIDKRQESPEMHWEDYFFQSGTSGKDLEADFGAECRLRTPDDHSPELSQGSERKKTVPYEIEDKSLLSAEAQQLQEQKRSQSGTLLPEGTLLNFPASEMTGKVCSADAHGSLVLHSENNIVMQNKRDESWEPTFSQRTEWELEGHTTHEIASESSATSAEITRVPEAELEHQNLDEWAKVAESIATEKAQVQEDTPLSESKACSPMVCGDADSVPVTVPEQSNDVDQKESNEPDQEEYETEMKSQVVDMTLAQKPQSKVNSLQQAEQEQTSEENDQSLKKLYSGSPQASVSIVETGSLQPTFRGVHNSSLKENNPQESNDGKASLETLQGEAAERQQVVAILMPSPQVESKVSPESPGSICSNQQHTAKTELKDSSHNNLPTATSPGEQKHNETPPALELNQPSSHQRMCESERTITGDVLDKPQTVSVGFEVKPIDPKALPVEKASWSNVSASARDSVQDRRLTTQINQKVEESFPSKGALSEFRQEVYDSLDSESLWEERNLCYAFAKVPDTSKQPSSLCNLTGSPDESAVGVTEYVPEMQKTVTANAEQPETLLVGFEINGSDDNYKSNSVDLNLPTEPEEKGSNIEINENPSLKEETTPKDEPGEIRYEKELIFTAAEKAGIQKYPPVSSGLTVIPTSSTLHKTDHIEKLEFLPVGSQAELRGLSVPAFSHDQQTRINQEPTNGMNDVIMGELQNKELEVTACQNILGTTPSLQTVAGAATPIHLGDVLAEEGSTDQSMSEVLNSDNVPSETVPEKKFVIPDQGSQSEESAPLAEILPAPLQDSCETGQLEGSLSPFNFEKLQTEISAIKTKGAKSDVNFKAQQFDSSVNSLFSLSSLEEKLLSLSSSGKQAGCNEGTATNIGCVDDKCSTITESTGKAGNSKCTFAEDFSIPKMEIETSKQSTATSEKEQNDLPSRTFGIGFFDFRKHISKIFEKTVPSASTAELAPLSAETSTGEGDSLAAKEISECKHGLSKGDEVNRNREAGCDQTTEGCMFPSEAGTLERSAEEKILQGEKPVTITPEYYLPGAFSEDITIQKSCLSEEPLTSAPKVDCQVDSLSSSKGTAEECGCVSAISSDNDVNQVSLETEVQQPVNSHTSETDHLLSGNEVSLCIFASKGEVLESDFDKTTMAEVKESNLISQCDTGLSKEELIHYGNQQHYPMPGEDKGNEENVVDLGDTSALPSLLDSLDVHQEQQPRILPAEDQQNSTCSDLLDENTVNDKAFMTPKALECTEFLPILVDAPEQEKIQDTAIHGLIDYLKNEMDPNGSSIGDGKPEHSSVSEAGVEETDDTKLSTIEKEPRISIDTLKTGITATLFTNDHDSVLQTTKCKQEADATKLSEAIQRREQNVCIDDEAASASQCKEEHLADEKSLLDVQEKGSTTSLSEYEQCLPSESQNMATDELLPESNFRELCHSLLAVPEKDSIAVAVKDISNEERDDIRVESSSLSVDIVKQAPDVATSEQPLTTVLSDEHETAQVSADLTKPSISQSGCYQDRDSSVTSVPELQSLTLQPVTKVEQPAQETKRLTEEPKRSSDSEEAFETPESTTPVKAAPPLPLSPPEIAAFDIEEQEVKPQLPPEDTGICSDTVSVTDVSLSESTEESPFHPPPHSFSTVFDEDKPIASSGTYNLDFDNIEVVDTLQAADPSCLDIRSRDSKSHVRRKSTDSVPVSRSTLSRSLSLQAGDFDGASFLGNNETAGSATDTFSTGSSSASSTLKRTKKPRPASLKKKQLGKKSLDVPPVKEPEPSEAQQDSVVPSEEKVSEESLALSGAECTQPAHSAAGTEEKEEAPSAPETTYTLDPSNTEEISTSGAGDNKVQNSPPASKKASPLKTAPEAVEVTPSDTGGQEDPPVKGLAVRLEFDYSEEKGSGEEHQGSPPLPKKVGKKPGAKMPLRKPKPKKTGEKLDNAPTTPTKAPADPNEIPLPKGSYTFDIDKWEDPNFNPFSSTCKMQESPKLPQQMTATYTFDPDMCEDSIDPFKTSSKVASSPTKSPASFEIPANASEINGTEGDGLNKPAKKKKTPLKTMVEDVMSVCSLFDTFRVKKSPKRSPLSDAPSQDSIVLPAAETPSSVVCTVVHATDEEKLASSAGSQKWTCMTVDLDSDKQDYPQPSDLSTFVNETKFSSPTEELEYGNSYEIEYMEKIGSSIPQDDDAQTKQSLYLMFDAQQESPVKSPPVRISDSTTPCSGSSLEETETQLSSGMKLQHPASRSLAASQESSSQSPDKSKPKELEPMTLGSTSNNTDITTPEDPFASADALLSRISHPPSMCDQLQYLEPDLAEKNPPIFAQKLQEELEFAAMRIEALKLARQITLSSFSSSDAERDPAVSADVSISKSALYSRISSSEGENTSSLLYQQQDLDSALRIAREEIVAKEREVSEWKEKYEESRREVMEMRKIVSEYEKTIAQMIEDEQREKSMSHHTVQQLIMEKEQALADLNSVEKSLADLFRRYEKMKEVLEGFRKNEEVLKKCAQEYLSRVKKEEQRYQALKVHAEEKLDRANAEIAQVRGKAQQEQAAYQASLRKEQLKVDALERTLEQKNKEIEELTKICDELIAKMGKS</sequence>
<feature type="compositionally biased region" description="Basic and acidic residues" evidence="8">
    <location>
        <begin position="2199"/>
        <end position="2214"/>
    </location>
</feature>
<evidence type="ECO:0000313" key="10">
    <source>
        <dbReference type="Proteomes" id="UP001652642"/>
    </source>
</evidence>
<proteinExistence type="inferred from homology"/>
<feature type="compositionally biased region" description="Basic residues" evidence="8">
    <location>
        <begin position="2222"/>
        <end position="2239"/>
    </location>
</feature>
<evidence type="ECO:0000256" key="8">
    <source>
        <dbReference type="SAM" id="MobiDB-lite"/>
    </source>
</evidence>
<organism evidence="10 11">
    <name type="scientific">Pogona vitticeps</name>
    <name type="common">central bearded dragon</name>
    <dbReference type="NCBI Taxonomy" id="103695"/>
    <lineage>
        <taxon>Eukaryota</taxon>
        <taxon>Metazoa</taxon>
        <taxon>Chordata</taxon>
        <taxon>Craniata</taxon>
        <taxon>Vertebrata</taxon>
        <taxon>Euteleostomi</taxon>
        <taxon>Lepidosauria</taxon>
        <taxon>Squamata</taxon>
        <taxon>Bifurcata</taxon>
        <taxon>Unidentata</taxon>
        <taxon>Episquamata</taxon>
        <taxon>Toxicofera</taxon>
        <taxon>Iguania</taxon>
        <taxon>Acrodonta</taxon>
        <taxon>Agamidae</taxon>
        <taxon>Amphibolurinae</taxon>
        <taxon>Pogona</taxon>
    </lineage>
</organism>
<protein>
    <submittedName>
        <fullName evidence="11">Transforming acidic coiled-coil-containing protein 2 isoform X1</fullName>
    </submittedName>
</protein>
<feature type="region of interest" description="Disordered" evidence="8">
    <location>
        <begin position="2317"/>
        <end position="2362"/>
    </location>
</feature>
<evidence type="ECO:0000256" key="5">
    <source>
        <dbReference type="ARBA" id="ARBA00023054"/>
    </source>
</evidence>
<feature type="compositionally biased region" description="Low complexity" evidence="8">
    <location>
        <begin position="2526"/>
        <end position="2540"/>
    </location>
</feature>
<feature type="compositionally biased region" description="Polar residues" evidence="8">
    <location>
        <begin position="2133"/>
        <end position="2162"/>
    </location>
</feature>
<feature type="compositionally biased region" description="Low complexity" evidence="8">
    <location>
        <begin position="2036"/>
        <end position="2054"/>
    </location>
</feature>
<keyword evidence="10" id="KW-1185">Reference proteome</keyword>
<feature type="region of interest" description="Disordered" evidence="8">
    <location>
        <begin position="1603"/>
        <end position="1632"/>
    </location>
</feature>
<evidence type="ECO:0000259" key="9">
    <source>
        <dbReference type="Pfam" id="PF05010"/>
    </source>
</evidence>
<feature type="compositionally biased region" description="Basic and acidic residues" evidence="8">
    <location>
        <begin position="2074"/>
        <end position="2085"/>
    </location>
</feature>
<keyword evidence="3" id="KW-0963">Cytoplasm</keyword>
<evidence type="ECO:0000256" key="7">
    <source>
        <dbReference type="SAM" id="Coils"/>
    </source>
</evidence>
<keyword evidence="4" id="KW-0597">Phosphoprotein</keyword>